<dbReference type="Proteomes" id="UP001143480">
    <property type="component" value="Unassembled WGS sequence"/>
</dbReference>
<dbReference type="InterPro" id="IPR009097">
    <property type="entry name" value="Cyclic_Pdiesterase"/>
</dbReference>
<reference evidence="1" key="2">
    <citation type="submission" date="2023-01" db="EMBL/GenBank/DDBJ databases">
        <authorList>
            <person name="Sun Q."/>
            <person name="Evtushenko L."/>
        </authorList>
    </citation>
    <scope>NUCLEOTIDE SEQUENCE</scope>
    <source>
        <strain evidence="1">VKM Ac-1321</strain>
    </source>
</reference>
<evidence type="ECO:0008006" key="3">
    <source>
        <dbReference type="Google" id="ProtNLM"/>
    </source>
</evidence>
<protein>
    <recommendedName>
        <fullName evidence="3">2'-5' RNA ligase superfamily protein</fullName>
    </recommendedName>
</protein>
<organism evidence="1 2">
    <name type="scientific">Dactylosporangium matsuzakiense</name>
    <dbReference type="NCBI Taxonomy" id="53360"/>
    <lineage>
        <taxon>Bacteria</taxon>
        <taxon>Bacillati</taxon>
        <taxon>Actinomycetota</taxon>
        <taxon>Actinomycetes</taxon>
        <taxon>Micromonosporales</taxon>
        <taxon>Micromonosporaceae</taxon>
        <taxon>Dactylosporangium</taxon>
    </lineage>
</organism>
<dbReference type="SUPFAM" id="SSF55144">
    <property type="entry name" value="LigT-like"/>
    <property type="match status" value="1"/>
</dbReference>
<dbReference type="Gene3D" id="3.90.1140.10">
    <property type="entry name" value="Cyclic phosphodiesterase"/>
    <property type="match status" value="1"/>
</dbReference>
<accession>A0A9W6KU52</accession>
<proteinExistence type="predicted"/>
<dbReference type="RefSeq" id="WP_271190086.1">
    <property type="nucleotide sequence ID" value="NZ_BSFP01000089.1"/>
</dbReference>
<sequence>MTRSRQHLFPPDPPTSMTDRVAIVGNDWAAFSSLDALANHWERPAWPDGAQAYYWLLPLGMFPELRAQARTCQDLLSTVPDLDAVPEELLHLTLYRVGAANAITDEQLDSIGAAAKQRLKHAEPISLSIGPLAGSSGAIRYSVAPWSRLFEARDELIQATRSVLGDAANTGWRPHVSITYNARSRAAAPIIDRVRNLRTQPPVQVTVTDIELVKLTRTGRMYRWTTVHRLTLAEHPDN</sequence>
<gene>
    <name evidence="1" type="ORF">GCM10017581_089970</name>
</gene>
<evidence type="ECO:0000313" key="2">
    <source>
        <dbReference type="Proteomes" id="UP001143480"/>
    </source>
</evidence>
<dbReference type="EMBL" id="BSFP01000089">
    <property type="protein sequence ID" value="GLL07245.1"/>
    <property type="molecule type" value="Genomic_DNA"/>
</dbReference>
<keyword evidence="2" id="KW-1185">Reference proteome</keyword>
<comment type="caution">
    <text evidence="1">The sequence shown here is derived from an EMBL/GenBank/DDBJ whole genome shotgun (WGS) entry which is preliminary data.</text>
</comment>
<dbReference type="Pfam" id="PF13563">
    <property type="entry name" value="2_5_RNA_ligase2"/>
    <property type="match status" value="1"/>
</dbReference>
<dbReference type="AlphaFoldDB" id="A0A9W6KU52"/>
<name>A0A9W6KU52_9ACTN</name>
<evidence type="ECO:0000313" key="1">
    <source>
        <dbReference type="EMBL" id="GLL07245.1"/>
    </source>
</evidence>
<reference evidence="1" key="1">
    <citation type="journal article" date="2014" name="Int. J. Syst. Evol. Microbiol.">
        <title>Complete genome sequence of Corynebacterium casei LMG S-19264T (=DSM 44701T), isolated from a smear-ripened cheese.</title>
        <authorList>
            <consortium name="US DOE Joint Genome Institute (JGI-PGF)"/>
            <person name="Walter F."/>
            <person name="Albersmeier A."/>
            <person name="Kalinowski J."/>
            <person name="Ruckert C."/>
        </authorList>
    </citation>
    <scope>NUCLEOTIDE SEQUENCE</scope>
    <source>
        <strain evidence="1">VKM Ac-1321</strain>
    </source>
</reference>